<proteinExistence type="predicted"/>
<gene>
    <name evidence="4" type="ORF">SO694_00081140</name>
</gene>
<sequence length="119" mass="12218">MDLTQITQVDNALLQACLEGSVEALSHAVQHGAVATRARDPMGATCLHMAAMGGHLDVAAWCVEQGVSPKAGDAQGVLPLHACCFNGHLAVAGWLVDGPLGEPGAGGAKEAKEARRARR</sequence>
<evidence type="ECO:0000256" key="1">
    <source>
        <dbReference type="ARBA" id="ARBA00022737"/>
    </source>
</evidence>
<dbReference type="InterPro" id="IPR050776">
    <property type="entry name" value="Ank_Repeat/CDKN_Inhibitor"/>
</dbReference>
<dbReference type="InterPro" id="IPR036770">
    <property type="entry name" value="Ankyrin_rpt-contain_sf"/>
</dbReference>
<keyword evidence="2 3" id="KW-0040">ANK repeat</keyword>
<evidence type="ECO:0000256" key="3">
    <source>
        <dbReference type="PROSITE-ProRule" id="PRU00023"/>
    </source>
</evidence>
<keyword evidence="1" id="KW-0677">Repeat</keyword>
<dbReference type="InterPro" id="IPR002110">
    <property type="entry name" value="Ankyrin_rpt"/>
</dbReference>
<evidence type="ECO:0000256" key="2">
    <source>
        <dbReference type="ARBA" id="ARBA00023043"/>
    </source>
</evidence>
<dbReference type="SMART" id="SM00248">
    <property type="entry name" value="ANK"/>
    <property type="match status" value="3"/>
</dbReference>
<dbReference type="PANTHER" id="PTHR24201">
    <property type="entry name" value="ANK_REP_REGION DOMAIN-CONTAINING PROTEIN"/>
    <property type="match status" value="1"/>
</dbReference>
<name>A0ABR1G552_AURAN</name>
<dbReference type="Pfam" id="PF12796">
    <property type="entry name" value="Ank_2"/>
    <property type="match status" value="1"/>
</dbReference>
<dbReference type="Proteomes" id="UP001363151">
    <property type="component" value="Unassembled WGS sequence"/>
</dbReference>
<feature type="repeat" description="ANK" evidence="3">
    <location>
        <begin position="42"/>
        <end position="74"/>
    </location>
</feature>
<dbReference type="Gene3D" id="1.25.40.20">
    <property type="entry name" value="Ankyrin repeat-containing domain"/>
    <property type="match status" value="1"/>
</dbReference>
<reference evidence="4 5" key="1">
    <citation type="submission" date="2024-03" db="EMBL/GenBank/DDBJ databases">
        <title>Aureococcus anophagefferens CCMP1851 and Kratosvirus quantuckense: Draft genome of a second virus-susceptible host strain in the model system.</title>
        <authorList>
            <person name="Chase E."/>
            <person name="Truchon A.R."/>
            <person name="Schepens W."/>
            <person name="Wilhelm S.W."/>
        </authorList>
    </citation>
    <scope>NUCLEOTIDE SEQUENCE [LARGE SCALE GENOMIC DNA]</scope>
    <source>
        <strain evidence="4 5">CCMP1851</strain>
    </source>
</reference>
<evidence type="ECO:0000313" key="4">
    <source>
        <dbReference type="EMBL" id="KAK7248199.1"/>
    </source>
</evidence>
<evidence type="ECO:0000313" key="5">
    <source>
        <dbReference type="Proteomes" id="UP001363151"/>
    </source>
</evidence>
<accession>A0ABR1G552</accession>
<organism evidence="4 5">
    <name type="scientific">Aureococcus anophagefferens</name>
    <name type="common">Harmful bloom alga</name>
    <dbReference type="NCBI Taxonomy" id="44056"/>
    <lineage>
        <taxon>Eukaryota</taxon>
        <taxon>Sar</taxon>
        <taxon>Stramenopiles</taxon>
        <taxon>Ochrophyta</taxon>
        <taxon>Pelagophyceae</taxon>
        <taxon>Pelagomonadales</taxon>
        <taxon>Pelagomonadaceae</taxon>
        <taxon>Aureococcus</taxon>
    </lineage>
</organism>
<dbReference type="PROSITE" id="PS50088">
    <property type="entry name" value="ANK_REPEAT"/>
    <property type="match status" value="1"/>
</dbReference>
<dbReference type="EMBL" id="JBBJCI010000119">
    <property type="protein sequence ID" value="KAK7248199.1"/>
    <property type="molecule type" value="Genomic_DNA"/>
</dbReference>
<protein>
    <submittedName>
        <fullName evidence="4">Uncharacterized protein</fullName>
    </submittedName>
</protein>
<dbReference type="SUPFAM" id="SSF48403">
    <property type="entry name" value="Ankyrin repeat"/>
    <property type="match status" value="1"/>
</dbReference>
<comment type="caution">
    <text evidence="4">The sequence shown here is derived from an EMBL/GenBank/DDBJ whole genome shotgun (WGS) entry which is preliminary data.</text>
</comment>
<keyword evidence="5" id="KW-1185">Reference proteome</keyword>